<dbReference type="InterPro" id="IPR039422">
    <property type="entry name" value="MarR/SlyA-like"/>
</dbReference>
<dbReference type="PROSITE" id="PS50995">
    <property type="entry name" value="HTH_MARR_2"/>
    <property type="match status" value="1"/>
</dbReference>
<gene>
    <name evidence="5" type="ORF">UFOPK3364_00981</name>
</gene>
<dbReference type="GO" id="GO:0006950">
    <property type="term" value="P:response to stress"/>
    <property type="evidence" value="ECO:0007669"/>
    <property type="project" value="TreeGrafter"/>
</dbReference>
<evidence type="ECO:0000259" key="4">
    <source>
        <dbReference type="PROSITE" id="PS50995"/>
    </source>
</evidence>
<name>A0A6J7DXD4_9ZZZZ</name>
<keyword evidence="3" id="KW-0804">Transcription</keyword>
<accession>A0A6J7DXD4</accession>
<evidence type="ECO:0000256" key="1">
    <source>
        <dbReference type="ARBA" id="ARBA00023015"/>
    </source>
</evidence>
<dbReference type="GO" id="GO:0003700">
    <property type="term" value="F:DNA-binding transcription factor activity"/>
    <property type="evidence" value="ECO:0007669"/>
    <property type="project" value="InterPro"/>
</dbReference>
<dbReference type="PANTHER" id="PTHR33164:SF89">
    <property type="entry name" value="MARR FAMILY REGULATORY PROTEIN"/>
    <property type="match status" value="1"/>
</dbReference>
<keyword evidence="1" id="KW-0805">Transcription regulation</keyword>
<dbReference type="InterPro" id="IPR023187">
    <property type="entry name" value="Tscrpt_reg_MarR-type_CS"/>
</dbReference>
<keyword evidence="2" id="KW-0238">DNA-binding</keyword>
<evidence type="ECO:0000256" key="2">
    <source>
        <dbReference type="ARBA" id="ARBA00023125"/>
    </source>
</evidence>
<dbReference type="InterPro" id="IPR036390">
    <property type="entry name" value="WH_DNA-bd_sf"/>
</dbReference>
<organism evidence="5">
    <name type="scientific">freshwater metagenome</name>
    <dbReference type="NCBI Taxonomy" id="449393"/>
    <lineage>
        <taxon>unclassified sequences</taxon>
        <taxon>metagenomes</taxon>
        <taxon>ecological metagenomes</taxon>
    </lineage>
</organism>
<dbReference type="Pfam" id="PF01047">
    <property type="entry name" value="MarR"/>
    <property type="match status" value="1"/>
</dbReference>
<dbReference type="SUPFAM" id="SSF46785">
    <property type="entry name" value="Winged helix' DNA-binding domain"/>
    <property type="match status" value="1"/>
</dbReference>
<dbReference type="AlphaFoldDB" id="A0A6J7DXD4"/>
<evidence type="ECO:0000256" key="3">
    <source>
        <dbReference type="ARBA" id="ARBA00023163"/>
    </source>
</evidence>
<dbReference type="InterPro" id="IPR036388">
    <property type="entry name" value="WH-like_DNA-bd_sf"/>
</dbReference>
<dbReference type="PANTHER" id="PTHR33164">
    <property type="entry name" value="TRANSCRIPTIONAL REGULATOR, MARR FAMILY"/>
    <property type="match status" value="1"/>
</dbReference>
<dbReference type="InterPro" id="IPR000835">
    <property type="entry name" value="HTH_MarR-typ"/>
</dbReference>
<sequence>MAGAHTLAETERHVAERLSHMSLDFDAMAIVSNLFRAANAVRNHFERTVLHSNDLSWTAFVVLWVTWIWEPIETRQIAEEGGFSKATLTGVLGTLEGRGYLARSKSATDGRLVLVTMTAAGRTLMDDLFPKFNKQEQKIAGAIPNAEHAALAEALRLVTKRAESPS</sequence>
<protein>
    <submittedName>
        <fullName evidence="5">Unannotated protein</fullName>
    </submittedName>
</protein>
<evidence type="ECO:0000313" key="5">
    <source>
        <dbReference type="EMBL" id="CAB4875357.1"/>
    </source>
</evidence>
<feature type="domain" description="HTH marR-type" evidence="4">
    <location>
        <begin position="27"/>
        <end position="160"/>
    </location>
</feature>
<reference evidence="5" key="1">
    <citation type="submission" date="2020-05" db="EMBL/GenBank/DDBJ databases">
        <authorList>
            <person name="Chiriac C."/>
            <person name="Salcher M."/>
            <person name="Ghai R."/>
            <person name="Kavagutti S V."/>
        </authorList>
    </citation>
    <scope>NUCLEOTIDE SEQUENCE</scope>
</reference>
<dbReference type="EMBL" id="CAFBLO010000112">
    <property type="protein sequence ID" value="CAB4875357.1"/>
    <property type="molecule type" value="Genomic_DNA"/>
</dbReference>
<dbReference type="PROSITE" id="PS01117">
    <property type="entry name" value="HTH_MARR_1"/>
    <property type="match status" value="1"/>
</dbReference>
<dbReference type="Gene3D" id="1.10.10.10">
    <property type="entry name" value="Winged helix-like DNA-binding domain superfamily/Winged helix DNA-binding domain"/>
    <property type="match status" value="1"/>
</dbReference>
<proteinExistence type="predicted"/>
<dbReference type="GO" id="GO:0003677">
    <property type="term" value="F:DNA binding"/>
    <property type="evidence" value="ECO:0007669"/>
    <property type="project" value="UniProtKB-KW"/>
</dbReference>
<dbReference type="SMART" id="SM00347">
    <property type="entry name" value="HTH_MARR"/>
    <property type="match status" value="1"/>
</dbReference>